<organism evidence="3 4">
    <name type="scientific">Tsukamurella pseudospumae</name>
    <dbReference type="NCBI Taxonomy" id="239498"/>
    <lineage>
        <taxon>Bacteria</taxon>
        <taxon>Bacillati</taxon>
        <taxon>Actinomycetota</taxon>
        <taxon>Actinomycetes</taxon>
        <taxon>Mycobacteriales</taxon>
        <taxon>Tsukamurellaceae</taxon>
        <taxon>Tsukamurella</taxon>
    </lineage>
</organism>
<dbReference type="Pfam" id="PF02470">
    <property type="entry name" value="MlaD"/>
    <property type="match status" value="1"/>
</dbReference>
<protein>
    <recommendedName>
        <fullName evidence="2">Mce/MlaD domain-containing protein</fullName>
    </recommendedName>
</protein>
<dbReference type="EMBL" id="LSRE01000021">
    <property type="protein sequence ID" value="KXO96147.1"/>
    <property type="molecule type" value="Genomic_DNA"/>
</dbReference>
<sequence>MRKELVANAITFTAVLVVGLFILLYGYMGIRPGVQYTTLSLKLAHTGQLTTGSPILLRGVRIGDVTSVEPSTEGVRIGLRYPSEYRIPVDSALSIEQLSALSEPYVEIAPRSSGGAVFSSGSVVPATAVSQSRSVSEVFQALAALNRTADTGALGKIVQTAWQATSGRDDQLATLSRAGQLLSSTVLTRMPAIRKMFSDTQIYSADLGWTPDAIRRLGVEFDNTTGVVRSAVEAVQKMVMTLDAPDPFLNTIDPFFKRLKPYLDELLPALATTGGPFISIFSALNRTVPQIDLSTLLSNALQVAGTDGAARVTLTIPRP</sequence>
<keyword evidence="4" id="KW-1185">Reference proteome</keyword>
<dbReference type="PANTHER" id="PTHR33371">
    <property type="entry name" value="INTERMEMBRANE PHOSPHOLIPID TRANSPORT SYSTEM BINDING PROTEIN MLAD-RELATED"/>
    <property type="match status" value="1"/>
</dbReference>
<gene>
    <name evidence="3" type="ORF">AXK61_23520</name>
</gene>
<dbReference type="Proteomes" id="UP000070409">
    <property type="component" value="Unassembled WGS sequence"/>
</dbReference>
<reference evidence="3 4" key="1">
    <citation type="submission" date="2016-02" db="EMBL/GenBank/DDBJ databases">
        <authorList>
            <person name="Teng J.L."/>
            <person name="Tang Y."/>
            <person name="Huang Y."/>
            <person name="Guo F."/>
            <person name="Wei W."/>
            <person name="Chen J.H."/>
            <person name="Wong S.Y."/>
            <person name="Lau S.K."/>
            <person name="Woo P.C."/>
        </authorList>
    </citation>
    <scope>NUCLEOTIDE SEQUENCE [LARGE SCALE GENOMIC DNA]</scope>
    <source>
        <strain evidence="3 4">JCM 13375</strain>
    </source>
</reference>
<evidence type="ECO:0000259" key="2">
    <source>
        <dbReference type="Pfam" id="PF02470"/>
    </source>
</evidence>
<keyword evidence="1" id="KW-0812">Transmembrane</keyword>
<accession>A0A137ZD83</accession>
<evidence type="ECO:0000313" key="3">
    <source>
        <dbReference type="EMBL" id="KXO96147.1"/>
    </source>
</evidence>
<dbReference type="PANTHER" id="PTHR33371:SF16">
    <property type="entry name" value="MCE-FAMILY PROTEIN MCE3F"/>
    <property type="match status" value="1"/>
</dbReference>
<evidence type="ECO:0000313" key="4">
    <source>
        <dbReference type="Proteomes" id="UP000070409"/>
    </source>
</evidence>
<keyword evidence="1" id="KW-1133">Transmembrane helix</keyword>
<keyword evidence="1" id="KW-0472">Membrane</keyword>
<dbReference type="RefSeq" id="WP_068746174.1">
    <property type="nucleotide sequence ID" value="NZ_LSRE01000021.1"/>
</dbReference>
<name>A0A137ZD83_9ACTN</name>
<comment type="caution">
    <text evidence="3">The sequence shown here is derived from an EMBL/GenBank/DDBJ whole genome shotgun (WGS) entry which is preliminary data.</text>
</comment>
<evidence type="ECO:0000256" key="1">
    <source>
        <dbReference type="SAM" id="Phobius"/>
    </source>
</evidence>
<proteinExistence type="predicted"/>
<dbReference type="InterPro" id="IPR003399">
    <property type="entry name" value="Mce/MlaD"/>
</dbReference>
<dbReference type="InterPro" id="IPR052336">
    <property type="entry name" value="MlaD_Phospholipid_Transporter"/>
</dbReference>
<feature type="domain" description="Mce/MlaD" evidence="2">
    <location>
        <begin position="36"/>
        <end position="110"/>
    </location>
</feature>
<feature type="transmembrane region" description="Helical" evidence="1">
    <location>
        <begin position="6"/>
        <end position="27"/>
    </location>
</feature>